<dbReference type="CDD" id="cd00077">
    <property type="entry name" value="HDc"/>
    <property type="match status" value="1"/>
</dbReference>
<dbReference type="NCBIfam" id="TIGR00277">
    <property type="entry name" value="HDIG"/>
    <property type="match status" value="1"/>
</dbReference>
<dbReference type="PATRIC" id="fig|1461583.4.peg.1757"/>
<organism evidence="2">
    <name type="scientific">Metalysinibacillus saudimassiliensis</name>
    <dbReference type="NCBI Taxonomy" id="1461583"/>
    <lineage>
        <taxon>Bacteria</taxon>
        <taxon>Bacillati</taxon>
        <taxon>Bacillota</taxon>
        <taxon>Bacilli</taxon>
        <taxon>Bacillales</taxon>
        <taxon>Caryophanaceae</taxon>
        <taxon>Metalysinibacillus</taxon>
    </lineage>
</organism>
<dbReference type="PANTHER" id="PTHR43155:SF2">
    <property type="entry name" value="CYCLIC DI-GMP PHOSPHODIESTERASE PA4108"/>
    <property type="match status" value="1"/>
</dbReference>
<dbReference type="InterPro" id="IPR006675">
    <property type="entry name" value="HDIG_dom"/>
</dbReference>
<dbReference type="Pfam" id="PF13487">
    <property type="entry name" value="HD_5"/>
    <property type="match status" value="1"/>
</dbReference>
<dbReference type="SMART" id="SM00471">
    <property type="entry name" value="HDc"/>
    <property type="match status" value="1"/>
</dbReference>
<dbReference type="InterPro" id="IPR003607">
    <property type="entry name" value="HD/PDEase_dom"/>
</dbReference>
<sequence>MQLIALEAVRDGMTLGKTIWNDAGHPLLQQGVSLNERSIRRLEQLSVQYVYIDTALSKGIEVVETVPQVVRNQVVNEIKSSFDAVQKADRKKIAYVLEQKALALSKDLDALIAIIMESSEALMVLSDAFLYDEYIYQHSFQVTLYALAIAKHLKYSEKDVKTIGMGALLHDVGKISIPQEILQKPGRLTDQEYAQMKEHTKYGFELLRNLYTMPLLVAHCAFQHHERLDGSGYPRGLTEKDIHPFAKIIAVADVFDALSSTRVYRKKILPVECLKIMDEGEGTAFDATVLNALRKSVVHYPNGTILRLNDGARGIVVRQNPINPLRPVLRIFEQDNQILKATHELALIDQPTLEIVEIEADYVLNK</sequence>
<dbReference type="AlphaFoldDB" id="A0A078M9P6"/>
<evidence type="ECO:0000259" key="1">
    <source>
        <dbReference type="PROSITE" id="PS51832"/>
    </source>
</evidence>
<dbReference type="Gene3D" id="1.10.3210.10">
    <property type="entry name" value="Hypothetical protein af1432"/>
    <property type="match status" value="1"/>
</dbReference>
<protein>
    <submittedName>
        <fullName evidence="2">Cyclic di-GMP phosphodiesterase response regulator RpfG</fullName>
    </submittedName>
</protein>
<dbReference type="EMBL" id="LN483075">
    <property type="protein sequence ID" value="CEA04123.1"/>
    <property type="molecule type" value="Genomic_DNA"/>
</dbReference>
<evidence type="ECO:0000313" key="2">
    <source>
        <dbReference type="EMBL" id="CEA04123.1"/>
    </source>
</evidence>
<name>A0A078M9P6_9BACL</name>
<proteinExistence type="predicted"/>
<dbReference type="InterPro" id="IPR037522">
    <property type="entry name" value="HD_GYP_dom"/>
</dbReference>
<dbReference type="PANTHER" id="PTHR43155">
    <property type="entry name" value="CYCLIC DI-GMP PHOSPHODIESTERASE PA4108-RELATED"/>
    <property type="match status" value="1"/>
</dbReference>
<gene>
    <name evidence="2" type="primary">rpfG_2</name>
    <name evidence="2" type="ORF">BN1050_01833</name>
</gene>
<accession>A0A078M9P6</accession>
<dbReference type="SUPFAM" id="SSF109604">
    <property type="entry name" value="HD-domain/PDEase-like"/>
    <property type="match status" value="1"/>
</dbReference>
<dbReference type="HOGENOM" id="CLU_000445_92_1_9"/>
<reference evidence="2" key="1">
    <citation type="submission" date="2014-07" db="EMBL/GenBank/DDBJ databases">
        <authorList>
            <person name="Urmite Genomes Urmite Genomes"/>
        </authorList>
    </citation>
    <scope>NUCLEOTIDE SEQUENCE</scope>
    <source>
        <strain evidence="2">13S34_air</strain>
    </source>
</reference>
<dbReference type="PROSITE" id="PS51832">
    <property type="entry name" value="HD_GYP"/>
    <property type="match status" value="1"/>
</dbReference>
<feature type="domain" description="HD-GYP" evidence="1">
    <location>
        <begin position="113"/>
        <end position="309"/>
    </location>
</feature>